<dbReference type="AlphaFoldDB" id="A0A429YMS4"/>
<evidence type="ECO:0000259" key="1">
    <source>
        <dbReference type="Pfam" id="PF13400"/>
    </source>
</evidence>
<accession>A0A429YMS4</accession>
<evidence type="ECO:0000313" key="3">
    <source>
        <dbReference type="Proteomes" id="UP000278398"/>
    </source>
</evidence>
<organism evidence="2 3">
    <name type="scientific">Aquibium carbonis</name>
    <dbReference type="NCBI Taxonomy" id="2495581"/>
    <lineage>
        <taxon>Bacteria</taxon>
        <taxon>Pseudomonadati</taxon>
        <taxon>Pseudomonadota</taxon>
        <taxon>Alphaproteobacteria</taxon>
        <taxon>Hyphomicrobiales</taxon>
        <taxon>Phyllobacteriaceae</taxon>
        <taxon>Aquibium</taxon>
    </lineage>
</organism>
<protein>
    <recommendedName>
        <fullName evidence="1">Putative Flp pilus-assembly TadG-like N-terminal domain-containing protein</fullName>
    </recommendedName>
</protein>
<reference evidence="2 3" key="1">
    <citation type="submission" date="2018-12" db="EMBL/GenBank/DDBJ databases">
        <title>Mesorhizobium carbonis sp. nov., isolated from coal mine water.</title>
        <authorList>
            <person name="Xin W."/>
            <person name="Xu Z."/>
            <person name="Xiang F."/>
            <person name="Zhang J."/>
            <person name="Xi L."/>
            <person name="Liu J."/>
        </authorList>
    </citation>
    <scope>NUCLEOTIDE SEQUENCE [LARGE SCALE GENOMIC DNA]</scope>
    <source>
        <strain evidence="2 3">B2.3</strain>
    </source>
</reference>
<gene>
    <name evidence="2" type="ORF">EJC49_23300</name>
</gene>
<dbReference type="EMBL" id="RWKW01000114">
    <property type="protein sequence ID" value="RST82791.1"/>
    <property type="molecule type" value="Genomic_DNA"/>
</dbReference>
<dbReference type="Pfam" id="PF13400">
    <property type="entry name" value="Tad"/>
    <property type="match status" value="1"/>
</dbReference>
<sequence>MASDRGGNVLIVSALSLPVVIGAAGLVAEYGVALVERTENQRVADLAAFSAATAYGKNGSEKEMIAAANRVAMINQFDPSALSVKLVSLPGDASARAVRVSVVTDKSLFLSQMVSSRVSLDVAAEAYALVAQEETGPSACILALDAAGSGLTLSGGTKVEALECVTSSNATIAVPCGTSVTALEVTYGSIAAPSAPCSGIKGPNNAAAKITRHHTPDPFENSSRVAAAAARVNVAANVKYPPTPTALSGGNIDFAWNQSGTKSQALAVGCTAAWSQPTWTLDCGTRTEVSFGTITMGGGIQLDFNLNGPAGATYTFSGPVTVAGSQTRFGNGNYVFSKGFSASGTASFGAGSFSFGVHSACGYSICNNGGASLTFAGPSSFSVASGIKSSGGTTLVMGAGTGNSFHLGAASGTGYALHAEGGAKVTMADATGSLGRFEVKGDMKADGGSCLSIPAAAHHDVSGSLSIAGGLALGAGNYAIDGYFALGESGGGNVNCFGSDLSLDADQVALVVSGSKQSKSGSCTGRAFCVASGYRNIRLVAPSKGDLAGFAVIGPIQANQKAGAAFVEGGSNARVSGVFYFPNGPVDLKGGANALGLADGESCLQVVGSAIALSGGTAAASECKAALDSAGSAGGKVRLAR</sequence>
<proteinExistence type="predicted"/>
<evidence type="ECO:0000313" key="2">
    <source>
        <dbReference type="EMBL" id="RST82791.1"/>
    </source>
</evidence>
<keyword evidence="3" id="KW-1185">Reference proteome</keyword>
<dbReference type="InterPro" id="IPR028087">
    <property type="entry name" value="Tad_N"/>
</dbReference>
<dbReference type="RefSeq" id="WP_126702327.1">
    <property type="nucleotide sequence ID" value="NZ_RWKW01000114.1"/>
</dbReference>
<name>A0A429YMS4_9HYPH</name>
<dbReference type="Proteomes" id="UP000278398">
    <property type="component" value="Unassembled WGS sequence"/>
</dbReference>
<dbReference type="OrthoDB" id="7942030at2"/>
<feature type="domain" description="Putative Flp pilus-assembly TadG-like N-terminal" evidence="1">
    <location>
        <begin position="7"/>
        <end position="53"/>
    </location>
</feature>
<comment type="caution">
    <text evidence="2">The sequence shown here is derived from an EMBL/GenBank/DDBJ whole genome shotgun (WGS) entry which is preliminary data.</text>
</comment>